<evidence type="ECO:0000256" key="3">
    <source>
        <dbReference type="SAM" id="SignalP"/>
    </source>
</evidence>
<keyword evidence="5" id="KW-1185">Reference proteome</keyword>
<name>A0ABU8B6Y4_9BRAD</name>
<reference evidence="4 5" key="1">
    <citation type="submission" date="2024-02" db="EMBL/GenBank/DDBJ databases">
        <title>Adaptive strategies in a cosmopolitan and abundant soil bacterium.</title>
        <authorList>
            <person name="Carini P."/>
        </authorList>
    </citation>
    <scope>NUCLEOTIDE SEQUENCE [LARGE SCALE GENOMIC DNA]</scope>
    <source>
        <strain evidence="4 5">AZCC 1608</strain>
    </source>
</reference>
<dbReference type="InterPro" id="IPR042100">
    <property type="entry name" value="Bug_dom1"/>
</dbReference>
<feature type="region of interest" description="Disordered" evidence="2">
    <location>
        <begin position="69"/>
        <end position="92"/>
    </location>
</feature>
<comment type="similarity">
    <text evidence="1">Belongs to the UPF0065 (bug) family.</text>
</comment>
<accession>A0ABU8B6Y4</accession>
<keyword evidence="3" id="KW-0732">Signal</keyword>
<sequence length="92" mass="9684">MRSASRAVIAIVLACQWTAVGSGTAAGAYPERAIRLVVGFPAGGSSDAIARIVRPTAEKQLGQTLVIENRPDRPQCDGGYTQGNQARRMADN</sequence>
<feature type="signal peptide" evidence="3">
    <location>
        <begin position="1"/>
        <end position="25"/>
    </location>
</feature>
<dbReference type="InterPro" id="IPR005064">
    <property type="entry name" value="BUG"/>
</dbReference>
<organism evidence="4 5">
    <name type="scientific">Bradyrhizobium algeriense</name>
    <dbReference type="NCBI Taxonomy" id="634784"/>
    <lineage>
        <taxon>Bacteria</taxon>
        <taxon>Pseudomonadati</taxon>
        <taxon>Pseudomonadota</taxon>
        <taxon>Alphaproteobacteria</taxon>
        <taxon>Hyphomicrobiales</taxon>
        <taxon>Nitrobacteraceae</taxon>
        <taxon>Bradyrhizobium</taxon>
    </lineage>
</organism>
<evidence type="ECO:0000256" key="2">
    <source>
        <dbReference type="SAM" id="MobiDB-lite"/>
    </source>
</evidence>
<dbReference type="PANTHER" id="PTHR42928">
    <property type="entry name" value="TRICARBOXYLATE-BINDING PROTEIN"/>
    <property type="match status" value="1"/>
</dbReference>
<dbReference type="PANTHER" id="PTHR42928:SF5">
    <property type="entry name" value="BLR1237 PROTEIN"/>
    <property type="match status" value="1"/>
</dbReference>
<dbReference type="EMBL" id="JAZHRV010000001">
    <property type="protein sequence ID" value="MEH2553881.1"/>
    <property type="molecule type" value="Genomic_DNA"/>
</dbReference>
<keyword evidence="4" id="KW-0675">Receptor</keyword>
<protein>
    <submittedName>
        <fullName evidence="4">Tripartite-type tricarboxylate transporter receptor subunit TctC</fullName>
    </submittedName>
</protein>
<dbReference type="Gene3D" id="3.40.190.150">
    <property type="entry name" value="Bordetella uptake gene, domain 1"/>
    <property type="match status" value="1"/>
</dbReference>
<proteinExistence type="inferred from homology"/>
<evidence type="ECO:0000313" key="4">
    <source>
        <dbReference type="EMBL" id="MEH2553881.1"/>
    </source>
</evidence>
<evidence type="ECO:0000313" key="5">
    <source>
        <dbReference type="Proteomes" id="UP001364224"/>
    </source>
</evidence>
<dbReference type="Proteomes" id="UP001364224">
    <property type="component" value="Unassembled WGS sequence"/>
</dbReference>
<feature type="chain" id="PRO_5046237662" evidence="3">
    <location>
        <begin position="26"/>
        <end position="92"/>
    </location>
</feature>
<evidence type="ECO:0000256" key="1">
    <source>
        <dbReference type="ARBA" id="ARBA00006987"/>
    </source>
</evidence>
<gene>
    <name evidence="4" type="ORF">V1286_001410</name>
</gene>
<comment type="caution">
    <text evidence="4">The sequence shown here is derived from an EMBL/GenBank/DDBJ whole genome shotgun (WGS) entry which is preliminary data.</text>
</comment>